<dbReference type="InterPro" id="IPR036890">
    <property type="entry name" value="HATPase_C_sf"/>
</dbReference>
<evidence type="ECO:0000259" key="2">
    <source>
        <dbReference type="SMART" id="SM00471"/>
    </source>
</evidence>
<evidence type="ECO:0000256" key="1">
    <source>
        <dbReference type="SAM" id="MobiDB-lite"/>
    </source>
</evidence>
<dbReference type="GO" id="GO:0016301">
    <property type="term" value="F:kinase activity"/>
    <property type="evidence" value="ECO:0007669"/>
    <property type="project" value="UniProtKB-KW"/>
</dbReference>
<sequence>MGDWGPLGDVLRAKASDRDRANVKDLVSYARELLKLVRETFPAYTMHDERHAENVIRLMGRLAAPRLDRMTGLEAALLILAAYFHDAGMAYSPSEIAAIGEEDEFQAFLDGHDEAYVATQRNGGKPPEAVIEQYCRSRHADRARLHLDRCDRRLLQWEGKSIIDQLELICRSHNEPAAALHEPRFRTDFLYQADLRFCAIMLRLADILDLDDTRAPRVIYEHLGLAAHTSPEVATSDREWHKHLASRGFEFPPAPRPNYTLQFSAESADPGDEHHLRAFLKVIEDELLQCRIVADFCDERWRGVPLPAEIDTAGIRGDGYKYGEFRFELDRAAVLELFTGEQLYDDPCAFVRELLQNALDAVRAREHLFGHESSGVRVSCWEDDGGYLWLRVDDDGIGMDEAALRGYFLRVGRSFYQSAEFQAAMTRSGRADRPFGVISRFGIGVLSCFMAGDRVEVTSRPARGGKAVRLSINRRHDYFVVQEQGMTGRPMPGPSGSGPAFPRSPGTSVAVRIDPDQTGLLLGDLLARVPTYLFAPPVPVTLNGRLANEPTERLITEPMLDRAQIADLDAGGTAEPGAELGGLRLAAIPLDLTRDGECDEINGQLLLYTLLKRDREEEGTFFAIGRPHLFEERDMATTHVHVTHYRRGRRRSRTAIALSDLPGGASAAGAAERRTPWGYNGIALPGLSDRQDLLEGGEVSNMLYGYLDLSGELRPDLTVSRSTIRAIPFPVHSAVQLATRRALRKAVAGHADLARAIARDSCVELAGPSPAEPYTVAALRADRLLRDGSWRSERLAEFRGRSADQLRADFRAGKEAMVLLLPPDPRKVNGRPRFPFDDVIAAAVLHFHVDVECVPDVDIAMLTVRSDSAPQHLPGADAFAPMFAVPFSGSARLARASRMMNARHPLTQWLTANAGALAEHFPALFQRVLRVATHLEDVSELNAALDRVVRGGRVPAPPPEAYLRQDKKGWWWSR</sequence>
<name>A0A285IS98_9ACTN</name>
<dbReference type="AlphaFoldDB" id="A0A285IS98"/>
<dbReference type="Gene3D" id="3.30.565.10">
    <property type="entry name" value="Histidine kinase-like ATPase, C-terminal domain"/>
    <property type="match status" value="1"/>
</dbReference>
<dbReference type="Proteomes" id="UP000219612">
    <property type="component" value="Unassembled WGS sequence"/>
</dbReference>
<organism evidence="3 4">
    <name type="scientific">Paractinoplanes atraurantiacus</name>
    <dbReference type="NCBI Taxonomy" id="1036182"/>
    <lineage>
        <taxon>Bacteria</taxon>
        <taxon>Bacillati</taxon>
        <taxon>Actinomycetota</taxon>
        <taxon>Actinomycetes</taxon>
        <taxon>Micromonosporales</taxon>
        <taxon>Micromonosporaceae</taxon>
        <taxon>Paractinoplanes</taxon>
    </lineage>
</organism>
<reference evidence="3 4" key="1">
    <citation type="submission" date="2017-09" db="EMBL/GenBank/DDBJ databases">
        <authorList>
            <person name="Ehlers B."/>
            <person name="Leendertz F.H."/>
        </authorList>
    </citation>
    <scope>NUCLEOTIDE SEQUENCE [LARGE SCALE GENOMIC DNA]</scope>
    <source>
        <strain evidence="3 4">CGMCC 4.6857</strain>
    </source>
</reference>
<feature type="domain" description="HD/PDEase" evidence="2">
    <location>
        <begin position="44"/>
        <end position="150"/>
    </location>
</feature>
<dbReference type="InterPro" id="IPR056471">
    <property type="entry name" value="HD-CE"/>
</dbReference>
<protein>
    <submittedName>
        <fullName evidence="3">Histidine kinase-, DNA gyrase B-, and HSP90-like ATPase</fullName>
    </submittedName>
</protein>
<dbReference type="InterPro" id="IPR003607">
    <property type="entry name" value="HD/PDEase_dom"/>
</dbReference>
<gene>
    <name evidence="3" type="ORF">SAMN05421748_111133</name>
</gene>
<dbReference type="SUPFAM" id="SSF55874">
    <property type="entry name" value="ATPase domain of HSP90 chaperone/DNA topoisomerase II/histidine kinase"/>
    <property type="match status" value="1"/>
</dbReference>
<keyword evidence="3" id="KW-0808">Transferase</keyword>
<feature type="compositionally biased region" description="Low complexity" evidence="1">
    <location>
        <begin position="497"/>
        <end position="506"/>
    </location>
</feature>
<dbReference type="InterPro" id="IPR003594">
    <property type="entry name" value="HATPase_dom"/>
</dbReference>
<dbReference type="Pfam" id="PF02518">
    <property type="entry name" value="HATPase_c"/>
    <property type="match status" value="1"/>
</dbReference>
<dbReference type="EMBL" id="OBDY01000011">
    <property type="protein sequence ID" value="SNY50889.1"/>
    <property type="molecule type" value="Genomic_DNA"/>
</dbReference>
<dbReference type="RefSeq" id="WP_097322492.1">
    <property type="nucleotide sequence ID" value="NZ_OBDY01000011.1"/>
</dbReference>
<dbReference type="Gene3D" id="1.10.3210.10">
    <property type="entry name" value="Hypothetical protein af1432"/>
    <property type="match status" value="1"/>
</dbReference>
<dbReference type="PRINTS" id="PR00775">
    <property type="entry name" value="HEATSHOCK90"/>
</dbReference>
<dbReference type="SUPFAM" id="SSF109604">
    <property type="entry name" value="HD-domain/PDEase-like"/>
    <property type="match status" value="1"/>
</dbReference>
<proteinExistence type="predicted"/>
<keyword evidence="4" id="KW-1185">Reference proteome</keyword>
<evidence type="ECO:0000313" key="3">
    <source>
        <dbReference type="EMBL" id="SNY50889.1"/>
    </source>
</evidence>
<dbReference type="Pfam" id="PF24391">
    <property type="entry name" value="HD-CE"/>
    <property type="match status" value="1"/>
</dbReference>
<dbReference type="InterPro" id="IPR020575">
    <property type="entry name" value="Hsp90_N"/>
</dbReference>
<feature type="region of interest" description="Disordered" evidence="1">
    <location>
        <begin position="485"/>
        <end position="506"/>
    </location>
</feature>
<keyword evidence="3" id="KW-0418">Kinase</keyword>
<dbReference type="SMART" id="SM00471">
    <property type="entry name" value="HDc"/>
    <property type="match status" value="1"/>
</dbReference>
<accession>A0A285IS98</accession>
<evidence type="ECO:0000313" key="4">
    <source>
        <dbReference type="Proteomes" id="UP000219612"/>
    </source>
</evidence>